<evidence type="ECO:0000256" key="1">
    <source>
        <dbReference type="ARBA" id="ARBA00005051"/>
    </source>
</evidence>
<dbReference type="UniPathway" id="UPA00077">
    <property type="reaction ID" value="UER00155"/>
</dbReference>
<evidence type="ECO:0000256" key="5">
    <source>
        <dbReference type="ARBA" id="ARBA00022777"/>
    </source>
</evidence>
<dbReference type="GO" id="GO:0003848">
    <property type="term" value="F:2-amino-4-hydroxy-6-hydroxymethyldihydropteridine diphosphokinase activity"/>
    <property type="evidence" value="ECO:0007669"/>
    <property type="project" value="UniProtKB-EC"/>
</dbReference>
<dbReference type="PANTHER" id="PTHR43071">
    <property type="entry name" value="2-AMINO-4-HYDROXY-6-HYDROXYMETHYLDIHYDROPTERIDINE PYROPHOSPHOKINASE"/>
    <property type="match status" value="1"/>
</dbReference>
<dbReference type="AlphaFoldDB" id="A0A8D5ALX6"/>
<keyword evidence="3" id="KW-0808">Transferase</keyword>
<dbReference type="RefSeq" id="WP_054774280.1">
    <property type="nucleotide sequence ID" value="NZ_AP019782.1"/>
</dbReference>
<evidence type="ECO:0000256" key="3">
    <source>
        <dbReference type="ARBA" id="ARBA00022679"/>
    </source>
</evidence>
<evidence type="ECO:0000313" key="10">
    <source>
        <dbReference type="Proteomes" id="UP000824988"/>
    </source>
</evidence>
<dbReference type="InterPro" id="IPR035907">
    <property type="entry name" value="Hppk_sf"/>
</dbReference>
<dbReference type="CDD" id="cd00483">
    <property type="entry name" value="HPPK"/>
    <property type="match status" value="1"/>
</dbReference>
<feature type="domain" description="7,8-dihydro-6-hydroxymethylpterin-pyrophosphokinase" evidence="8">
    <location>
        <begin position="85"/>
        <end position="96"/>
    </location>
</feature>
<dbReference type="Pfam" id="PF01288">
    <property type="entry name" value="HPPK"/>
    <property type="match status" value="1"/>
</dbReference>
<keyword evidence="10" id="KW-1185">Reference proteome</keyword>
<dbReference type="EMBL" id="AP019782">
    <property type="protein sequence ID" value="BBL72586.1"/>
    <property type="molecule type" value="Genomic_DNA"/>
</dbReference>
<dbReference type="EC" id="2.7.6.3" evidence="2"/>
<keyword evidence="7" id="KW-0289">Folate biosynthesis</keyword>
<dbReference type="GO" id="GO:0016301">
    <property type="term" value="F:kinase activity"/>
    <property type="evidence" value="ECO:0007669"/>
    <property type="project" value="UniProtKB-KW"/>
</dbReference>
<dbReference type="InterPro" id="IPR000550">
    <property type="entry name" value="Hppk"/>
</dbReference>
<dbReference type="KEGG" id="moz:MoryE10_31920"/>
<dbReference type="PANTHER" id="PTHR43071:SF2">
    <property type="entry name" value="2-AMINO-4-HYDROXY-6-HYDROXYMETHYLDIHYDROPTERIDINE PYROPHOSPHOKINASE"/>
    <property type="match status" value="1"/>
</dbReference>
<keyword evidence="4" id="KW-0547">Nucleotide-binding</keyword>
<keyword evidence="5" id="KW-0418">Kinase</keyword>
<evidence type="ECO:0000256" key="2">
    <source>
        <dbReference type="ARBA" id="ARBA00013253"/>
    </source>
</evidence>
<accession>A0A8D5ALX6</accession>
<dbReference type="Proteomes" id="UP000824988">
    <property type="component" value="Chromosome"/>
</dbReference>
<dbReference type="SUPFAM" id="SSF55083">
    <property type="entry name" value="6-hydroxymethyl-7,8-dihydropterin pyrophosphokinase, HPPK"/>
    <property type="match status" value="1"/>
</dbReference>
<comment type="pathway">
    <text evidence="1">Cofactor biosynthesis; tetrahydrofolate biosynthesis; 2-amino-4-hydroxy-6-hydroxymethyl-7,8-dihydropteridine diphosphate from 7,8-dihydroneopterin triphosphate: step 4/4.</text>
</comment>
<dbReference type="GO" id="GO:0005524">
    <property type="term" value="F:ATP binding"/>
    <property type="evidence" value="ECO:0007669"/>
    <property type="project" value="UniProtKB-KW"/>
</dbReference>
<dbReference type="Gene3D" id="3.30.70.560">
    <property type="entry name" value="7,8-Dihydro-6-hydroxymethylpterin-pyrophosphokinase HPPK"/>
    <property type="match status" value="1"/>
</dbReference>
<protein>
    <recommendedName>
        <fullName evidence="2">2-amino-4-hydroxy-6-hydroxymethyldihydropteridine diphosphokinase</fullName>
        <ecNumber evidence="2">2.7.6.3</ecNumber>
    </recommendedName>
</protein>
<evidence type="ECO:0000313" key="9">
    <source>
        <dbReference type="EMBL" id="BBL72586.1"/>
    </source>
</evidence>
<dbReference type="NCBIfam" id="TIGR01498">
    <property type="entry name" value="folK"/>
    <property type="match status" value="1"/>
</dbReference>
<reference evidence="9" key="1">
    <citation type="submission" date="2019-06" db="EMBL/GenBank/DDBJ databases">
        <title>Complete genome sequence of Methylogaea oryzae strain JCM16910.</title>
        <authorList>
            <person name="Asakawa S."/>
        </authorList>
    </citation>
    <scope>NUCLEOTIDE SEQUENCE</scope>
    <source>
        <strain evidence="9">E10</strain>
    </source>
</reference>
<evidence type="ECO:0000256" key="7">
    <source>
        <dbReference type="ARBA" id="ARBA00022909"/>
    </source>
</evidence>
<name>A0A8D5ALX6_9GAMM</name>
<keyword evidence="6" id="KW-0067">ATP-binding</keyword>
<evidence type="ECO:0000259" key="8">
    <source>
        <dbReference type="PROSITE" id="PS00794"/>
    </source>
</evidence>
<organism evidence="9 10">
    <name type="scientific">Methylogaea oryzae</name>
    <dbReference type="NCBI Taxonomy" id="1295382"/>
    <lineage>
        <taxon>Bacteria</taxon>
        <taxon>Pseudomonadati</taxon>
        <taxon>Pseudomonadota</taxon>
        <taxon>Gammaproteobacteria</taxon>
        <taxon>Methylococcales</taxon>
        <taxon>Methylococcaceae</taxon>
        <taxon>Methylogaea</taxon>
    </lineage>
</organism>
<dbReference type="PROSITE" id="PS00794">
    <property type="entry name" value="HPPK"/>
    <property type="match status" value="1"/>
</dbReference>
<sequence>MPKAYVSIGSNVERDIHVPQALRDLAERFGALDVSSVYETAAVGFSGDPFYNLVVGFDTDQEVDQVAAALTELEHRHGRRRDAQKFAPRTLDLDLILYGDLVRTDRKPLLPRDEIVRYAFMLEPLVEIAPNLRDPLSGERYADLWERFDKADLAQRRVEPAWRRLS</sequence>
<evidence type="ECO:0000256" key="4">
    <source>
        <dbReference type="ARBA" id="ARBA00022741"/>
    </source>
</evidence>
<dbReference type="GO" id="GO:0046656">
    <property type="term" value="P:folic acid biosynthetic process"/>
    <property type="evidence" value="ECO:0007669"/>
    <property type="project" value="UniProtKB-KW"/>
</dbReference>
<gene>
    <name evidence="9" type="primary">folK-2</name>
    <name evidence="9" type="ORF">MoryE10_31920</name>
</gene>
<evidence type="ECO:0000256" key="6">
    <source>
        <dbReference type="ARBA" id="ARBA00022840"/>
    </source>
</evidence>
<proteinExistence type="predicted"/>
<dbReference type="GO" id="GO:0046654">
    <property type="term" value="P:tetrahydrofolate biosynthetic process"/>
    <property type="evidence" value="ECO:0007669"/>
    <property type="project" value="UniProtKB-UniPathway"/>
</dbReference>